<name>A0A0E0CX94_9ORYZ</name>
<evidence type="ECO:0000256" key="1">
    <source>
        <dbReference type="SAM" id="MobiDB-lite"/>
    </source>
</evidence>
<evidence type="ECO:0000313" key="3">
    <source>
        <dbReference type="Proteomes" id="UP000008021"/>
    </source>
</evidence>
<reference evidence="2" key="2">
    <citation type="submission" date="2018-05" db="EMBL/GenBank/DDBJ databases">
        <title>OmerRS3 (Oryza meridionalis Reference Sequence Version 3).</title>
        <authorList>
            <person name="Zhang J."/>
            <person name="Kudrna D."/>
            <person name="Lee S."/>
            <person name="Talag J."/>
            <person name="Welchert J."/>
            <person name="Wing R.A."/>
        </authorList>
    </citation>
    <scope>NUCLEOTIDE SEQUENCE [LARGE SCALE GENOMIC DNA]</scope>
    <source>
        <strain evidence="2">cv. OR44</strain>
    </source>
</reference>
<protein>
    <submittedName>
        <fullName evidence="2">Uncharacterized protein</fullName>
    </submittedName>
</protein>
<feature type="compositionally biased region" description="Basic and acidic residues" evidence="1">
    <location>
        <begin position="225"/>
        <end position="239"/>
    </location>
</feature>
<dbReference type="EnsemblPlants" id="OMERI03G08140.1">
    <property type="protein sequence ID" value="OMERI03G08140.1"/>
    <property type="gene ID" value="OMERI03G08140"/>
</dbReference>
<dbReference type="AlphaFoldDB" id="A0A0E0CX94"/>
<proteinExistence type="predicted"/>
<sequence length="239" mass="26594">MEAEARAVRLAVQPTARAASAPGMEAEVRAARPAARAATVEATTARSKMKGGVRPLFYAHPSPHLMLPRRLAARSRIGRIWPLMKSSPPPPRMAVSTAVPLPQGKGASWAGLDSGLTNGVEPCTHYHICRCRQRGGGHWRREVVVARSWMPQPSHGDSKVVVARSWMSQPSHSDAEMYEYDDEAEEDYEEELRPAGGARVDPLPLQPSPRVRSLDLRPPSPFIYTEKEREQHRKRENMK</sequence>
<dbReference type="Proteomes" id="UP000008021">
    <property type="component" value="Chromosome 3"/>
</dbReference>
<keyword evidence="3" id="KW-1185">Reference proteome</keyword>
<evidence type="ECO:0000313" key="2">
    <source>
        <dbReference type="EnsemblPlants" id="OMERI03G08140.1"/>
    </source>
</evidence>
<dbReference type="HOGENOM" id="CLU_1162699_0_0_1"/>
<dbReference type="Gramene" id="OMERI03G08140.1">
    <property type="protein sequence ID" value="OMERI03G08140.1"/>
    <property type="gene ID" value="OMERI03G08140"/>
</dbReference>
<organism evidence="2">
    <name type="scientific">Oryza meridionalis</name>
    <dbReference type="NCBI Taxonomy" id="40149"/>
    <lineage>
        <taxon>Eukaryota</taxon>
        <taxon>Viridiplantae</taxon>
        <taxon>Streptophyta</taxon>
        <taxon>Embryophyta</taxon>
        <taxon>Tracheophyta</taxon>
        <taxon>Spermatophyta</taxon>
        <taxon>Magnoliopsida</taxon>
        <taxon>Liliopsida</taxon>
        <taxon>Poales</taxon>
        <taxon>Poaceae</taxon>
        <taxon>BOP clade</taxon>
        <taxon>Oryzoideae</taxon>
        <taxon>Oryzeae</taxon>
        <taxon>Oryzinae</taxon>
        <taxon>Oryza</taxon>
    </lineage>
</organism>
<feature type="region of interest" description="Disordered" evidence="1">
    <location>
        <begin position="172"/>
        <end position="239"/>
    </location>
</feature>
<feature type="compositionally biased region" description="Acidic residues" evidence="1">
    <location>
        <begin position="176"/>
        <end position="190"/>
    </location>
</feature>
<reference evidence="2" key="1">
    <citation type="submission" date="2015-04" db="UniProtKB">
        <authorList>
            <consortium name="EnsemblPlants"/>
        </authorList>
    </citation>
    <scope>IDENTIFICATION</scope>
</reference>
<accession>A0A0E0CX94</accession>